<reference evidence="3 4" key="1">
    <citation type="submission" date="2016-10" db="EMBL/GenBank/DDBJ databases">
        <authorList>
            <person name="de Groot N.N."/>
        </authorList>
    </citation>
    <scope>NUCLEOTIDE SEQUENCE [LARGE SCALE GENOMIC DNA]</scope>
    <source>
        <strain evidence="3 4">ASO4-2</strain>
    </source>
</reference>
<dbReference type="NCBIfam" id="NF033682">
    <property type="entry name" value="retention_LapA"/>
    <property type="match status" value="1"/>
</dbReference>
<dbReference type="RefSeq" id="WP_092119840.1">
    <property type="nucleotide sequence ID" value="NZ_FMXO01000008.1"/>
</dbReference>
<name>A0A1G6CMM2_9BACT</name>
<dbReference type="Proteomes" id="UP000198771">
    <property type="component" value="Unassembled WGS sequence"/>
</dbReference>
<evidence type="ECO:0000259" key="2">
    <source>
        <dbReference type="Pfam" id="PF20579"/>
    </source>
</evidence>
<dbReference type="AlphaFoldDB" id="A0A1G6CMM2"/>
<evidence type="ECO:0000256" key="1">
    <source>
        <dbReference type="SAM" id="MobiDB-lite"/>
    </source>
</evidence>
<dbReference type="InterPro" id="IPR047777">
    <property type="entry name" value="LapA-like_RM"/>
</dbReference>
<evidence type="ECO:0000313" key="4">
    <source>
        <dbReference type="Proteomes" id="UP000198771"/>
    </source>
</evidence>
<accession>A0A1G6CMM2</accession>
<protein>
    <recommendedName>
        <fullName evidence="2">LapA adhesin domain-containing protein</fullName>
    </recommendedName>
</protein>
<organism evidence="3 4">
    <name type="scientific">Desulfonatronum thiosulfatophilum</name>
    <dbReference type="NCBI Taxonomy" id="617002"/>
    <lineage>
        <taxon>Bacteria</taxon>
        <taxon>Pseudomonadati</taxon>
        <taxon>Thermodesulfobacteriota</taxon>
        <taxon>Desulfovibrionia</taxon>
        <taxon>Desulfovibrionales</taxon>
        <taxon>Desulfonatronaceae</taxon>
        <taxon>Desulfonatronum</taxon>
    </lineage>
</organism>
<feature type="domain" description="LapA adhesin" evidence="2">
    <location>
        <begin position="392"/>
        <end position="466"/>
    </location>
</feature>
<dbReference type="EMBL" id="FMXO01000008">
    <property type="protein sequence ID" value="SDB34005.1"/>
    <property type="molecule type" value="Genomic_DNA"/>
</dbReference>
<sequence length="504" mass="53252">MAVSTGTQAIGKVVILYGTVKAVAPDGTERVLGPNSIVYANERIVTESDGSVSIMLDGPPPMQVDLGRMSDVLLNEDVYTGVPEAAEVTDLFAEAELIMEALESGEEIEIDATAAGGPGGAGGGLSLVKFDVDGGEVLPTSGAETEGFSVVLPDPLEGVITIEEGEPTPPAPVAATDPDPDDPDPDDPDPDDPDPDDPDPDDPDPDDPDPNDPDPEDPDPEDPDPNDPYNGLVTLSYEAKLISPPEPLPLPRDISHVLYILENEDGNRIAVKIDDYENLIETTDPKHPEGYTDWIQGQYDGYTVTNYYIKAGSDNSGKGNGAGEGQSGEGGFFDSDGNKLTVDQLHSLGLSDYLTNNEQSFGGNAKTAYNKNSDSNPDWNGTETSFEPSYYEITITADVDNPPTEGDLVLTLSNGETITIPQGETSGSTTFTVGVDEFKGGTEISIDDDNGDEVGYDNLDTSDTATVGGPAPSYFEHEEGLFTMVFAVNEFGDDGMTDNTSETT</sequence>
<feature type="region of interest" description="Disordered" evidence="1">
    <location>
        <begin position="161"/>
        <end position="232"/>
    </location>
</feature>
<dbReference type="Pfam" id="PF20579">
    <property type="entry name" value="LapA"/>
    <property type="match status" value="1"/>
</dbReference>
<dbReference type="OrthoDB" id="5454111at2"/>
<evidence type="ECO:0000313" key="3">
    <source>
        <dbReference type="EMBL" id="SDB34005.1"/>
    </source>
</evidence>
<gene>
    <name evidence="3" type="ORF">SAMN05660653_01636</name>
</gene>
<dbReference type="STRING" id="617002.SAMN05660653_01636"/>
<proteinExistence type="predicted"/>
<feature type="compositionally biased region" description="Acidic residues" evidence="1">
    <location>
        <begin position="178"/>
        <end position="225"/>
    </location>
</feature>
<dbReference type="InterPro" id="IPR046779">
    <property type="entry name" value="LapA_adhesin_dom"/>
</dbReference>
<keyword evidence="4" id="KW-1185">Reference proteome</keyword>